<dbReference type="InterPro" id="IPR031704">
    <property type="entry name" value="Glyco_hydro_36_N"/>
</dbReference>
<evidence type="ECO:0000256" key="7">
    <source>
        <dbReference type="PIRSR" id="PIRSR005536-2"/>
    </source>
</evidence>
<dbReference type="AlphaFoldDB" id="A0A5C1I0L2"/>
<dbReference type="InterPro" id="IPR050985">
    <property type="entry name" value="Alpha-glycosidase_related"/>
</dbReference>
<feature type="active site" description="Proton donor" evidence="6">
    <location>
        <position position="544"/>
    </location>
</feature>
<dbReference type="InterPro" id="IPR017853">
    <property type="entry name" value="GH"/>
</dbReference>
<feature type="domain" description="Glycosyl hydrolase family 36 N-terminal" evidence="9">
    <location>
        <begin position="83"/>
        <end position="278"/>
    </location>
</feature>
<evidence type="ECO:0000256" key="1">
    <source>
        <dbReference type="ARBA" id="ARBA00001255"/>
    </source>
</evidence>
<evidence type="ECO:0000256" key="3">
    <source>
        <dbReference type="ARBA" id="ARBA00022801"/>
    </source>
</evidence>
<dbReference type="SUPFAM" id="SSF51445">
    <property type="entry name" value="(Trans)glycosidases"/>
    <property type="match status" value="1"/>
</dbReference>
<evidence type="ECO:0000256" key="6">
    <source>
        <dbReference type="PIRSR" id="PIRSR005536-1"/>
    </source>
</evidence>
<feature type="binding site" evidence="7">
    <location>
        <position position="544"/>
    </location>
    <ligand>
        <name>substrate</name>
    </ligand>
</feature>
<sequence length="731" mass="83535">MNKKRPYPDRLAVCLLFLFLTGAFVLIAGEARAQYSEKIRISTRDNLLLIGVKDNKLQQIRYGRNISEQDIHNLPSMEPAELYPVFGVNVSTAGLRMTHADGNPTTALVYQNYSVEKADSNTVITRIKMKDSYYPVEVTLCFKAYIAENIIAQWVEIRHHEKGAVTLFDMASSNLSFDRSSYFLTYFNGDWSNEFNHYENLLEPGILTLDSKEGIRTDQKTNPSFLLSLDRRLEENSGEVLGASLAWPGNWQIQFNVDNNHKLRIIPGINPYASAYQLPAGQLFQTPSFLYTFSQNGAGEVTRRFHRWARKYGMQHGAGDRDVVLNNWETTGFDFDEKGLHDLIRQAGELGFDLFLLDDGWFGNKYPRNNDQAGLGDWQVNRKKLPHGLNDLVRQSADNKVKFGLWVEPEMINPKSELYEKHPEWVLTAPNRSPDLQRNQFILDLSNPAVQDFVVSSLSSILDQTKGLNYLKWDCNRFLSNAWSNYLGKEKQANLYVDYTRGYLSVLQRIRAKYPELTLMLCASGGGRMDYGSMPFYDEYWPSDNSNAHDRVLIQWGMSYFFPAIGFAAHVSEMGQKTSLKFRLDVAMAGKLGMDMQPDHLNGEEKAFLKDAIKAYKQVSHIVYYGDQYRLLSPYSCDRAALMYVSQDKKEALLFSYQVKKGSGADYSTIYLNGLDPNASYKLTEVNKGSYSRVEAYEGKVFTGKYLMEEGIRFAMWNVDESSVMLLQQIQ</sequence>
<reference evidence="10" key="1">
    <citation type="submission" date="2019-08" db="EMBL/GenBank/DDBJ databases">
        <title>Comparative genome analysis confer to the adaptation heavy metal polluted environment.</title>
        <authorList>
            <person name="Li Y."/>
        </authorList>
    </citation>
    <scope>NUCLEOTIDE SEQUENCE [LARGE SCALE GENOMIC DNA]</scope>
    <source>
        <strain evidence="10">P1</strain>
    </source>
</reference>
<dbReference type="GO" id="GO:0016052">
    <property type="term" value="P:carbohydrate catabolic process"/>
    <property type="evidence" value="ECO:0007669"/>
    <property type="project" value="InterPro"/>
</dbReference>
<dbReference type="EC" id="3.2.1.22" evidence="2 5"/>
<dbReference type="EMBL" id="CP043450">
    <property type="protein sequence ID" value="QEM11707.1"/>
    <property type="molecule type" value="Genomic_DNA"/>
</dbReference>
<keyword evidence="4 5" id="KW-0326">Glycosidase</keyword>
<comment type="similarity">
    <text evidence="5">Belongs to the glycosyl hydrolase.</text>
</comment>
<dbReference type="PROSITE" id="PS00512">
    <property type="entry name" value="ALPHA_GALACTOSIDASE"/>
    <property type="match status" value="1"/>
</dbReference>
<dbReference type="PANTHER" id="PTHR43053">
    <property type="entry name" value="GLYCOSIDASE FAMILY 31"/>
    <property type="match status" value="1"/>
</dbReference>
<dbReference type="InterPro" id="IPR013785">
    <property type="entry name" value="Aldolase_TIM"/>
</dbReference>
<dbReference type="Pfam" id="PF16875">
    <property type="entry name" value="Glyco_hydro_36N"/>
    <property type="match status" value="1"/>
</dbReference>
<dbReference type="FunFam" id="3.20.20.70:FF:000118">
    <property type="entry name" value="Alpha-galactosidase"/>
    <property type="match status" value="1"/>
</dbReference>
<protein>
    <recommendedName>
        <fullName evidence="2 5">Alpha-galactosidase</fullName>
        <ecNumber evidence="2 5">3.2.1.22</ecNumber>
    </recommendedName>
</protein>
<proteinExistence type="inferred from homology"/>
<name>A0A5C1I0L2_9SPHI</name>
<dbReference type="InterPro" id="IPR038417">
    <property type="entry name" value="Alpga-gal_N_sf"/>
</dbReference>
<evidence type="ECO:0000259" key="8">
    <source>
        <dbReference type="Pfam" id="PF16874"/>
    </source>
</evidence>
<dbReference type="InterPro" id="IPR002252">
    <property type="entry name" value="Glyco_hydro_36"/>
</dbReference>
<feature type="binding site" evidence="7">
    <location>
        <position position="438"/>
    </location>
    <ligand>
        <name>substrate</name>
    </ligand>
</feature>
<accession>A0A5C1I0L2</accession>
<keyword evidence="11" id="KW-1185">Reference proteome</keyword>
<comment type="catalytic activity">
    <reaction evidence="1 5">
        <text>Hydrolysis of terminal, non-reducing alpha-D-galactose residues in alpha-D-galactosides, including galactose oligosaccharides, galactomannans and galactolipids.</text>
        <dbReference type="EC" id="3.2.1.22"/>
    </reaction>
</comment>
<feature type="binding site" evidence="7">
    <location>
        <begin position="472"/>
        <end position="476"/>
    </location>
    <ligand>
        <name>substrate</name>
    </ligand>
</feature>
<evidence type="ECO:0000256" key="5">
    <source>
        <dbReference type="PIRNR" id="PIRNR005536"/>
    </source>
</evidence>
<gene>
    <name evidence="10" type="ORF">DEO27_017290</name>
</gene>
<dbReference type="PANTHER" id="PTHR43053:SF3">
    <property type="entry name" value="ALPHA-GALACTOSIDASE C-RELATED"/>
    <property type="match status" value="1"/>
</dbReference>
<dbReference type="Pfam" id="PF02065">
    <property type="entry name" value="Melibiase"/>
    <property type="match status" value="1"/>
</dbReference>
<dbReference type="GO" id="GO:0004557">
    <property type="term" value="F:alpha-galactosidase activity"/>
    <property type="evidence" value="ECO:0007669"/>
    <property type="project" value="UniProtKB-UniRule"/>
</dbReference>
<evidence type="ECO:0000256" key="4">
    <source>
        <dbReference type="ARBA" id="ARBA00023295"/>
    </source>
</evidence>
<evidence type="ECO:0000259" key="9">
    <source>
        <dbReference type="Pfam" id="PF16875"/>
    </source>
</evidence>
<dbReference type="RefSeq" id="WP_112567639.1">
    <property type="nucleotide sequence ID" value="NZ_CP043450.1"/>
</dbReference>
<organism evidence="10 11">
    <name type="scientific">Mucilaginibacter rubeus</name>
    <dbReference type="NCBI Taxonomy" id="2027860"/>
    <lineage>
        <taxon>Bacteria</taxon>
        <taxon>Pseudomonadati</taxon>
        <taxon>Bacteroidota</taxon>
        <taxon>Sphingobacteriia</taxon>
        <taxon>Sphingobacteriales</taxon>
        <taxon>Sphingobacteriaceae</taxon>
        <taxon>Mucilaginibacter</taxon>
    </lineage>
</organism>
<dbReference type="Pfam" id="PF16874">
    <property type="entry name" value="Glyco_hydro_36C"/>
    <property type="match status" value="1"/>
</dbReference>
<dbReference type="PIRSF" id="PIRSF005536">
    <property type="entry name" value="Agal"/>
    <property type="match status" value="1"/>
</dbReference>
<feature type="binding site" evidence="7">
    <location>
        <position position="522"/>
    </location>
    <ligand>
        <name>substrate</name>
    </ligand>
</feature>
<dbReference type="CDD" id="cd14791">
    <property type="entry name" value="GH36"/>
    <property type="match status" value="1"/>
</dbReference>
<dbReference type="Gene3D" id="2.70.98.60">
    <property type="entry name" value="alpha-galactosidase from lactobacil brevis"/>
    <property type="match status" value="1"/>
</dbReference>
<dbReference type="KEGG" id="mrub:DEO27_017290"/>
<dbReference type="InterPro" id="IPR013780">
    <property type="entry name" value="Glyco_hydro_b"/>
</dbReference>
<feature type="active site" description="Nucleophile" evidence="6">
    <location>
        <position position="474"/>
    </location>
</feature>
<evidence type="ECO:0000256" key="2">
    <source>
        <dbReference type="ARBA" id="ARBA00012755"/>
    </source>
</evidence>
<feature type="binding site" evidence="7">
    <location>
        <position position="191"/>
    </location>
    <ligand>
        <name>substrate</name>
    </ligand>
</feature>
<dbReference type="InterPro" id="IPR000111">
    <property type="entry name" value="Glyco_hydro_27/36_CS"/>
</dbReference>
<feature type="binding site" evidence="7">
    <location>
        <begin position="358"/>
        <end position="359"/>
    </location>
    <ligand>
        <name>substrate</name>
    </ligand>
</feature>
<dbReference type="PRINTS" id="PR00743">
    <property type="entry name" value="GLHYDRLASE36"/>
</dbReference>
<evidence type="ECO:0000313" key="11">
    <source>
        <dbReference type="Proteomes" id="UP000251402"/>
    </source>
</evidence>
<dbReference type="Proteomes" id="UP000251402">
    <property type="component" value="Chromosome"/>
</dbReference>
<dbReference type="OrthoDB" id="9779211at2"/>
<dbReference type="Gene3D" id="2.60.40.1180">
    <property type="entry name" value="Golgi alpha-mannosidase II"/>
    <property type="match status" value="1"/>
</dbReference>
<dbReference type="Gene3D" id="3.20.20.70">
    <property type="entry name" value="Aldolase class I"/>
    <property type="match status" value="1"/>
</dbReference>
<dbReference type="InterPro" id="IPR031705">
    <property type="entry name" value="Glyco_hydro_36_C"/>
</dbReference>
<feature type="domain" description="Glycosyl hydrolase family 36 C-terminal" evidence="8">
    <location>
        <begin position="640"/>
        <end position="724"/>
    </location>
</feature>
<keyword evidence="3 5" id="KW-0378">Hydrolase</keyword>
<evidence type="ECO:0000313" key="10">
    <source>
        <dbReference type="EMBL" id="QEM11707.1"/>
    </source>
</evidence>